<sequence>MNLRPSDHEGDRSDYFDNPSGVSQGAIGSALAAGSVVGSVMAGSVSDKFGRRDALLFACVWWLLGTSLQVATTSRGMLIAGRVLNGVTVGITSSQVPVYLAEISKHSQRGAIIIIQQLAIEWGILIMYFIGYGCSFIPGETASFRTAWGIQFVPCVFFMIGLPFLPESPRWLAKVDRTEEAIYILAHIQADGHLEDPYVVAEYEEIITVLTAERLAPKGWRKFILNGMWRRTLAGFSVQAWQQLSGANVMTYYVVYIFAMAGLSGNINLISSGVQYALFIIFSSIMFFFVDKIGRRTLLVYGAIAMGFCHFVVGGILGAHYTYVPEGVNGDENVQMLVSGAPANTVIAFSYLLIIIYALTLAPICWVYAAEVWSLETRAWGMGIASLGNWLFNFAIGLFIPPAFQNIRWGLFVVFGILCLLGATQFWLTYPETCGKSLEEIEVMFSHDGPRAWRTKKGHSRLEQETNAVATAQAKGNARESIENVIEQSKRGHGSKSETV</sequence>
<feature type="domain" description="Major facilitator superfamily (MFS) profile" evidence="10">
    <location>
        <begin position="1"/>
        <end position="434"/>
    </location>
</feature>
<evidence type="ECO:0000313" key="11">
    <source>
        <dbReference type="EMBL" id="KAJ4367523.1"/>
    </source>
</evidence>
<keyword evidence="3 7" id="KW-0813">Transport</keyword>
<gene>
    <name evidence="11" type="ORF">N0V83_007106</name>
</gene>
<evidence type="ECO:0000256" key="2">
    <source>
        <dbReference type="ARBA" id="ARBA00010992"/>
    </source>
</evidence>
<feature type="transmembrane region" description="Helical" evidence="9">
    <location>
        <begin position="380"/>
        <end position="401"/>
    </location>
</feature>
<protein>
    <recommendedName>
        <fullName evidence="10">Major facilitator superfamily (MFS) profile domain-containing protein</fullName>
    </recommendedName>
</protein>
<evidence type="ECO:0000256" key="1">
    <source>
        <dbReference type="ARBA" id="ARBA00004141"/>
    </source>
</evidence>
<evidence type="ECO:0000256" key="8">
    <source>
        <dbReference type="SAM" id="MobiDB-lite"/>
    </source>
</evidence>
<dbReference type="InterPro" id="IPR005828">
    <property type="entry name" value="MFS_sugar_transport-like"/>
</dbReference>
<dbReference type="GO" id="GO:0005351">
    <property type="term" value="F:carbohydrate:proton symporter activity"/>
    <property type="evidence" value="ECO:0007669"/>
    <property type="project" value="TreeGrafter"/>
</dbReference>
<dbReference type="PANTHER" id="PTHR48022">
    <property type="entry name" value="PLASTIDIC GLUCOSE TRANSPORTER 4"/>
    <property type="match status" value="1"/>
</dbReference>
<dbReference type="Pfam" id="PF00083">
    <property type="entry name" value="Sugar_tr"/>
    <property type="match status" value="1"/>
</dbReference>
<dbReference type="PRINTS" id="PR00171">
    <property type="entry name" value="SUGRTRNSPORT"/>
</dbReference>
<name>A0A9W8Y4S1_9PLEO</name>
<feature type="transmembrane region" description="Helical" evidence="9">
    <location>
        <begin position="112"/>
        <end position="130"/>
    </location>
</feature>
<comment type="subcellular location">
    <subcellularLocation>
        <location evidence="1">Membrane</location>
        <topology evidence="1">Multi-pass membrane protein</topology>
    </subcellularLocation>
</comment>
<dbReference type="Gene3D" id="1.20.1250.20">
    <property type="entry name" value="MFS general substrate transporter like domains"/>
    <property type="match status" value="1"/>
</dbReference>
<dbReference type="SUPFAM" id="SSF103473">
    <property type="entry name" value="MFS general substrate transporter"/>
    <property type="match status" value="1"/>
</dbReference>
<feature type="transmembrane region" description="Helical" evidence="9">
    <location>
        <begin position="54"/>
        <end position="71"/>
    </location>
</feature>
<dbReference type="InterPro" id="IPR036259">
    <property type="entry name" value="MFS_trans_sf"/>
</dbReference>
<comment type="caution">
    <text evidence="11">The sequence shown here is derived from an EMBL/GenBank/DDBJ whole genome shotgun (WGS) entry which is preliminary data.</text>
</comment>
<evidence type="ECO:0000313" key="12">
    <source>
        <dbReference type="Proteomes" id="UP001140560"/>
    </source>
</evidence>
<dbReference type="OrthoDB" id="4142200at2759"/>
<dbReference type="FunFam" id="1.20.1250.20:FF:000026">
    <property type="entry name" value="MFS quinate transporter QutD"/>
    <property type="match status" value="1"/>
</dbReference>
<dbReference type="PROSITE" id="PS00217">
    <property type="entry name" value="SUGAR_TRANSPORT_2"/>
    <property type="match status" value="1"/>
</dbReference>
<feature type="transmembrane region" description="Helical" evidence="9">
    <location>
        <begin position="249"/>
        <end position="267"/>
    </location>
</feature>
<evidence type="ECO:0000256" key="5">
    <source>
        <dbReference type="ARBA" id="ARBA00022989"/>
    </source>
</evidence>
<proteinExistence type="inferred from homology"/>
<feature type="transmembrane region" description="Helical" evidence="9">
    <location>
        <begin position="20"/>
        <end position="42"/>
    </location>
</feature>
<feature type="region of interest" description="Disordered" evidence="8">
    <location>
        <begin position="472"/>
        <end position="500"/>
    </location>
</feature>
<reference evidence="11" key="1">
    <citation type="submission" date="2022-10" db="EMBL/GenBank/DDBJ databases">
        <title>Tapping the CABI collections for fungal endophytes: first genome assemblies for Collariella, Neodidymelliopsis, Ascochyta clinopodiicola, Didymella pomorum, Didymosphaeria variabile, Neocosmospora piperis and Neocucurbitaria cava.</title>
        <authorList>
            <person name="Hill R."/>
        </authorList>
    </citation>
    <scope>NUCLEOTIDE SEQUENCE</scope>
    <source>
        <strain evidence="11">IMI 356814</strain>
    </source>
</reference>
<dbReference type="InterPro" id="IPR003663">
    <property type="entry name" value="Sugar/inositol_transpt"/>
</dbReference>
<evidence type="ECO:0000256" key="4">
    <source>
        <dbReference type="ARBA" id="ARBA00022692"/>
    </source>
</evidence>
<keyword evidence="6 9" id="KW-0472">Membrane</keyword>
<keyword evidence="4 9" id="KW-0812">Transmembrane</keyword>
<evidence type="ECO:0000256" key="7">
    <source>
        <dbReference type="RuleBase" id="RU003346"/>
    </source>
</evidence>
<keyword evidence="5 9" id="KW-1133">Transmembrane helix</keyword>
<organism evidence="11 12">
    <name type="scientific">Neocucurbitaria cava</name>
    <dbReference type="NCBI Taxonomy" id="798079"/>
    <lineage>
        <taxon>Eukaryota</taxon>
        <taxon>Fungi</taxon>
        <taxon>Dikarya</taxon>
        <taxon>Ascomycota</taxon>
        <taxon>Pezizomycotina</taxon>
        <taxon>Dothideomycetes</taxon>
        <taxon>Pleosporomycetidae</taxon>
        <taxon>Pleosporales</taxon>
        <taxon>Pleosporineae</taxon>
        <taxon>Cucurbitariaceae</taxon>
        <taxon>Neocucurbitaria</taxon>
    </lineage>
</organism>
<dbReference type="InterPro" id="IPR050360">
    <property type="entry name" value="MFS_Sugar_Transporters"/>
</dbReference>
<dbReference type="NCBIfam" id="TIGR00879">
    <property type="entry name" value="SP"/>
    <property type="match status" value="1"/>
</dbReference>
<dbReference type="Proteomes" id="UP001140560">
    <property type="component" value="Unassembled WGS sequence"/>
</dbReference>
<dbReference type="InterPro" id="IPR020846">
    <property type="entry name" value="MFS_dom"/>
</dbReference>
<evidence type="ECO:0000259" key="10">
    <source>
        <dbReference type="PROSITE" id="PS50850"/>
    </source>
</evidence>
<feature type="transmembrane region" description="Helical" evidence="9">
    <location>
        <begin position="77"/>
        <end position="100"/>
    </location>
</feature>
<comment type="similarity">
    <text evidence="2 7">Belongs to the major facilitator superfamily. Sugar transporter (TC 2.A.1.1) family.</text>
</comment>
<dbReference type="PROSITE" id="PS00216">
    <property type="entry name" value="SUGAR_TRANSPORT_1"/>
    <property type="match status" value="1"/>
</dbReference>
<dbReference type="InterPro" id="IPR005829">
    <property type="entry name" value="Sugar_transporter_CS"/>
</dbReference>
<feature type="transmembrane region" description="Helical" evidence="9">
    <location>
        <begin position="407"/>
        <end position="428"/>
    </location>
</feature>
<dbReference type="PROSITE" id="PS50850">
    <property type="entry name" value="MFS"/>
    <property type="match status" value="1"/>
</dbReference>
<dbReference type="EMBL" id="JAPEUY010000012">
    <property type="protein sequence ID" value="KAJ4367523.1"/>
    <property type="molecule type" value="Genomic_DNA"/>
</dbReference>
<feature type="transmembrane region" description="Helical" evidence="9">
    <location>
        <begin position="273"/>
        <end position="291"/>
    </location>
</feature>
<feature type="transmembrane region" description="Helical" evidence="9">
    <location>
        <begin position="298"/>
        <end position="323"/>
    </location>
</feature>
<evidence type="ECO:0000256" key="6">
    <source>
        <dbReference type="ARBA" id="ARBA00023136"/>
    </source>
</evidence>
<keyword evidence="12" id="KW-1185">Reference proteome</keyword>
<dbReference type="PANTHER" id="PTHR48022:SF47">
    <property type="entry name" value="MAJOR FACILITATOR SUPERFAMILY (MFS) PROFILE DOMAIN-CONTAINING PROTEIN"/>
    <property type="match status" value="1"/>
</dbReference>
<accession>A0A9W8Y4S1</accession>
<feature type="transmembrane region" description="Helical" evidence="9">
    <location>
        <begin position="142"/>
        <end position="165"/>
    </location>
</feature>
<evidence type="ECO:0000256" key="3">
    <source>
        <dbReference type="ARBA" id="ARBA00022448"/>
    </source>
</evidence>
<dbReference type="AlphaFoldDB" id="A0A9W8Y4S1"/>
<dbReference type="GO" id="GO:0016020">
    <property type="term" value="C:membrane"/>
    <property type="evidence" value="ECO:0007669"/>
    <property type="project" value="UniProtKB-SubCell"/>
</dbReference>
<feature type="transmembrane region" description="Helical" evidence="9">
    <location>
        <begin position="343"/>
        <end position="368"/>
    </location>
</feature>
<evidence type="ECO:0000256" key="9">
    <source>
        <dbReference type="SAM" id="Phobius"/>
    </source>
</evidence>